<keyword evidence="5" id="KW-1185">Reference proteome</keyword>
<keyword evidence="1" id="KW-0472">Membrane</keyword>
<proteinExistence type="predicted"/>
<dbReference type="EMBL" id="AMQN01021119">
    <property type="status" value="NOT_ANNOTATED_CDS"/>
    <property type="molecule type" value="Genomic_DNA"/>
</dbReference>
<feature type="transmembrane region" description="Helical" evidence="1">
    <location>
        <begin position="390"/>
        <end position="410"/>
    </location>
</feature>
<feature type="transmembrane region" description="Helical" evidence="1">
    <location>
        <begin position="333"/>
        <end position="354"/>
    </location>
</feature>
<dbReference type="Proteomes" id="UP000014760">
    <property type="component" value="Unassembled WGS sequence"/>
</dbReference>
<name>R7USX2_CAPTE</name>
<keyword evidence="2" id="KW-0732">Signal</keyword>
<dbReference type="EnsemblMetazoa" id="CapteT206275">
    <property type="protein sequence ID" value="CapteP206275"/>
    <property type="gene ID" value="CapteG206275"/>
</dbReference>
<reference evidence="3 5" key="2">
    <citation type="journal article" date="2013" name="Nature">
        <title>Insights into bilaterian evolution from three spiralian genomes.</title>
        <authorList>
            <person name="Simakov O."/>
            <person name="Marletaz F."/>
            <person name="Cho S.J."/>
            <person name="Edsinger-Gonzales E."/>
            <person name="Havlak P."/>
            <person name="Hellsten U."/>
            <person name="Kuo D.H."/>
            <person name="Larsson T."/>
            <person name="Lv J."/>
            <person name="Arendt D."/>
            <person name="Savage R."/>
            <person name="Osoegawa K."/>
            <person name="de Jong P."/>
            <person name="Grimwood J."/>
            <person name="Chapman J.A."/>
            <person name="Shapiro H."/>
            <person name="Aerts A."/>
            <person name="Otillar R.P."/>
            <person name="Terry A.Y."/>
            <person name="Boore J.L."/>
            <person name="Grigoriev I.V."/>
            <person name="Lindberg D.R."/>
            <person name="Seaver E.C."/>
            <person name="Weisblat D.A."/>
            <person name="Putnam N.H."/>
            <person name="Rokhsar D.S."/>
        </authorList>
    </citation>
    <scope>NUCLEOTIDE SEQUENCE</scope>
    <source>
        <strain evidence="3 5">I ESC-2004</strain>
    </source>
</reference>
<evidence type="ECO:0000313" key="5">
    <source>
        <dbReference type="Proteomes" id="UP000014760"/>
    </source>
</evidence>
<keyword evidence="1" id="KW-1133">Transmembrane helix</keyword>
<gene>
    <name evidence="3" type="ORF">CAPTEDRAFT_206275</name>
</gene>
<dbReference type="AlphaFoldDB" id="R7USX2"/>
<organism evidence="3">
    <name type="scientific">Capitella teleta</name>
    <name type="common">Polychaete worm</name>
    <dbReference type="NCBI Taxonomy" id="283909"/>
    <lineage>
        <taxon>Eukaryota</taxon>
        <taxon>Metazoa</taxon>
        <taxon>Spiralia</taxon>
        <taxon>Lophotrochozoa</taxon>
        <taxon>Annelida</taxon>
        <taxon>Polychaeta</taxon>
        <taxon>Sedentaria</taxon>
        <taxon>Scolecida</taxon>
        <taxon>Capitellidae</taxon>
        <taxon>Capitella</taxon>
    </lineage>
</organism>
<feature type="chain" id="PRO_5008788334" evidence="2">
    <location>
        <begin position="22"/>
        <end position="443"/>
    </location>
</feature>
<reference evidence="5" key="1">
    <citation type="submission" date="2012-12" db="EMBL/GenBank/DDBJ databases">
        <authorList>
            <person name="Hellsten U."/>
            <person name="Grimwood J."/>
            <person name="Chapman J.A."/>
            <person name="Shapiro H."/>
            <person name="Aerts A."/>
            <person name="Otillar R.P."/>
            <person name="Terry A.Y."/>
            <person name="Boore J.L."/>
            <person name="Simakov O."/>
            <person name="Marletaz F."/>
            <person name="Cho S.-J."/>
            <person name="Edsinger-Gonzales E."/>
            <person name="Havlak P."/>
            <person name="Kuo D.-H."/>
            <person name="Larsson T."/>
            <person name="Lv J."/>
            <person name="Arendt D."/>
            <person name="Savage R."/>
            <person name="Osoegawa K."/>
            <person name="de Jong P."/>
            <person name="Lindberg D.R."/>
            <person name="Seaver E.C."/>
            <person name="Weisblat D.A."/>
            <person name="Putnam N.H."/>
            <person name="Grigoriev I.V."/>
            <person name="Rokhsar D.S."/>
        </authorList>
    </citation>
    <scope>NUCLEOTIDE SEQUENCE</scope>
    <source>
        <strain evidence="5">I ESC-2004</strain>
    </source>
</reference>
<protein>
    <submittedName>
        <fullName evidence="3 4">Uncharacterized protein</fullName>
    </submittedName>
</protein>
<reference evidence="4" key="3">
    <citation type="submission" date="2015-06" db="UniProtKB">
        <authorList>
            <consortium name="EnsemblMetazoa"/>
        </authorList>
    </citation>
    <scope>IDENTIFICATION</scope>
</reference>
<dbReference type="HOGENOM" id="CLU_619064_0_0_1"/>
<keyword evidence="1" id="KW-0812">Transmembrane</keyword>
<accession>R7USX2</accession>
<evidence type="ECO:0000313" key="3">
    <source>
        <dbReference type="EMBL" id="ELU09574.1"/>
    </source>
</evidence>
<evidence type="ECO:0000313" key="4">
    <source>
        <dbReference type="EnsemblMetazoa" id="CapteP206275"/>
    </source>
</evidence>
<sequence>MLQLGSVLLVAFLLGASLVGADYVNVYIEGVVINVNFTTNDGQELIAFGTDVNLDDGQLCSMYIDNVTSLLMQTREAREKSQVVIIRVNFIGLNGSVNDLITMESASEKNHKYLPYVADDLYHISYLGELSRIQNANEEYYSADIVTVNIEITESCNPVTFAHSKHSEMDQLQNILMSTVLLPLTTISETQQLCTFDRMDFRDTPLRLHSCCHSKPWQIGEFHFNIVCHNPEWMRSFLSNAVTLLMVKCLPHGRRFDSSPVAVEIERAKESHQKDEGADVEVMDADDLELMKNQKWVYLDVDPVHWLSSSIWKIINRTCLHSRRRCVIISLRFLAVFMCWSLDGLLMTITYVYYNSVFQYSFLWYQKSILKTIFKDTDSYDIYWVDYQQIFLLTSVYVPLAVSVLVMVFLSPIMMAKKRIAKILFWHQKCTVLGESFKCTIAN</sequence>
<evidence type="ECO:0000256" key="2">
    <source>
        <dbReference type="SAM" id="SignalP"/>
    </source>
</evidence>
<feature type="non-terminal residue" evidence="3">
    <location>
        <position position="443"/>
    </location>
</feature>
<evidence type="ECO:0000256" key="1">
    <source>
        <dbReference type="SAM" id="Phobius"/>
    </source>
</evidence>
<feature type="signal peptide" evidence="2">
    <location>
        <begin position="1"/>
        <end position="21"/>
    </location>
</feature>
<dbReference type="EMBL" id="KB298149">
    <property type="protein sequence ID" value="ELU09574.1"/>
    <property type="molecule type" value="Genomic_DNA"/>
</dbReference>